<dbReference type="InterPro" id="IPR020892">
    <property type="entry name" value="Cyclophilin-type_PPIase_CS"/>
</dbReference>
<evidence type="ECO:0000256" key="4">
    <source>
        <dbReference type="ARBA" id="ARBA00004123"/>
    </source>
</evidence>
<dbReference type="EMBL" id="GL376599">
    <property type="status" value="NOT_ANNOTATED_CDS"/>
    <property type="molecule type" value="Genomic_DNA"/>
</dbReference>
<dbReference type="GO" id="GO:0071013">
    <property type="term" value="C:catalytic step 2 spliceosome"/>
    <property type="evidence" value="ECO:0007669"/>
    <property type="project" value="TreeGrafter"/>
</dbReference>
<dbReference type="InParanoid" id="K3WVR7"/>
<evidence type="ECO:0000256" key="6">
    <source>
        <dbReference type="ARBA" id="ARBA00022679"/>
    </source>
</evidence>
<accession>K3WVR7</accession>
<dbReference type="Pfam" id="PF00160">
    <property type="entry name" value="Pro_isomerase"/>
    <property type="match status" value="1"/>
</dbReference>
<comment type="catalytic activity">
    <reaction evidence="1">
        <text>S-ubiquitinyl-[E2 ubiquitin-conjugating enzyme]-L-cysteine + [acceptor protein]-L-lysine = [E2 ubiquitin-conjugating enzyme]-L-cysteine + N(6)-ubiquitinyl-[acceptor protein]-L-lysine.</text>
        <dbReference type="EC" id="2.3.2.27"/>
    </reaction>
</comment>
<dbReference type="AlphaFoldDB" id="K3WVR7"/>
<feature type="domain" description="PPIase cyclophilin-type" evidence="12">
    <location>
        <begin position="318"/>
        <end position="465"/>
    </location>
</feature>
<evidence type="ECO:0000256" key="3">
    <source>
        <dbReference type="ARBA" id="ARBA00003697"/>
    </source>
</evidence>
<dbReference type="FunFam" id="3.30.40.10:FF:000079">
    <property type="entry name" value="Peptidyl-prolyl cis-trans isomerase 2"/>
    <property type="match status" value="1"/>
</dbReference>
<dbReference type="SMART" id="SM00504">
    <property type="entry name" value="Ubox"/>
    <property type="match status" value="1"/>
</dbReference>
<reference evidence="15" key="2">
    <citation type="submission" date="2010-04" db="EMBL/GenBank/DDBJ databases">
        <authorList>
            <person name="Buell R."/>
            <person name="Hamilton J."/>
            <person name="Hostetler J."/>
        </authorList>
    </citation>
    <scope>NUCLEOTIDE SEQUENCE [LARGE SCALE GENOMIC DNA]</scope>
    <source>
        <strain evidence="15">DAOM:BR144</strain>
    </source>
</reference>
<dbReference type="PROSITE" id="PS51698">
    <property type="entry name" value="U_BOX"/>
    <property type="match status" value="1"/>
</dbReference>
<dbReference type="CDD" id="cd01923">
    <property type="entry name" value="cyclophilin_RING"/>
    <property type="match status" value="1"/>
</dbReference>
<dbReference type="PANTHER" id="PTHR45625">
    <property type="entry name" value="PEPTIDYL-PROLYL CIS-TRANS ISOMERASE-RELATED"/>
    <property type="match status" value="1"/>
</dbReference>
<feature type="region of interest" description="Disordered" evidence="11">
    <location>
        <begin position="569"/>
        <end position="588"/>
    </location>
</feature>
<dbReference type="PROSITE" id="PS50072">
    <property type="entry name" value="CSA_PPIASE_2"/>
    <property type="match status" value="1"/>
</dbReference>
<keyword evidence="9" id="KW-0413">Isomerase</keyword>
<evidence type="ECO:0000256" key="10">
    <source>
        <dbReference type="ARBA" id="ARBA00023242"/>
    </source>
</evidence>
<dbReference type="OMA" id="NFIKHCA"/>
<evidence type="ECO:0000313" key="15">
    <source>
        <dbReference type="Proteomes" id="UP000019132"/>
    </source>
</evidence>
<protein>
    <submittedName>
        <fullName evidence="14">Uncharacterized protein</fullName>
    </submittedName>
</protein>
<dbReference type="InterPro" id="IPR029000">
    <property type="entry name" value="Cyclophilin-like_dom_sf"/>
</dbReference>
<sequence>MGKNRHSKDRLFITQTEHKYLYGGKKAEIRRAYRRLPFNCCAITLCPFSNPVCTREGHLFDLEAIVPYVKEHQINPVTGKPLALKELIQLKFSKNSQGEYFCPVTYKVFTDNSKIAAVATTGNVFSYDAVEELNIKPKNWTDLVSGEKFKRKDIIMLQDPQDLSNREIENFEHFRRAKEMDQKAKLDNGAKNIRTNAATDRILQELEAKRAEKKEIADKIKRGEDGVSEKDKIVATLTHSKPTKQEMEAAAAAVNAASGSGKLQYSQFTSGEASRSFTSSAMAPMTINTAAIASENEVLEERWYTVRRMKKKGLVRLDTNYGAINLEIDCDFVPQTADNFMSLCQAKYYDGVLFHRIISGFMMQGGDPTGTGRGGESIWKKPFRDEIDSRLSHNARGVLSMANSGPGTNKSQFFITFKACTHLDKKHAVFGRVVGGLDVLDKIEHVPTGDEDRPYDDVKILRTEVFANPFQEYEEAQAQGKDVFQLAKEKLAKEANSKIKGTVVKVGNDWIAYDDLGEVDVAKIPTSVCSKDDNVGKYLKADSGSTKPAKKRSLEEEIAAPVIPSAIESKKAKQTKPAKGGFGNFAGW</sequence>
<keyword evidence="6" id="KW-0808">Transferase</keyword>
<dbReference type="GO" id="GO:0006457">
    <property type="term" value="P:protein folding"/>
    <property type="evidence" value="ECO:0007669"/>
    <property type="project" value="InterPro"/>
</dbReference>
<comment type="catalytic activity">
    <reaction evidence="2">
        <text>[protein]-peptidylproline (omega=180) = [protein]-peptidylproline (omega=0)</text>
        <dbReference type="Rhea" id="RHEA:16237"/>
        <dbReference type="Rhea" id="RHEA-COMP:10747"/>
        <dbReference type="Rhea" id="RHEA-COMP:10748"/>
        <dbReference type="ChEBI" id="CHEBI:83833"/>
        <dbReference type="ChEBI" id="CHEBI:83834"/>
        <dbReference type="EC" id="5.2.1.8"/>
    </reaction>
</comment>
<dbReference type="FunCoup" id="K3WVR7">
    <property type="interactions" value="442"/>
</dbReference>
<comment type="function">
    <text evidence="3">May catalyze the cis-trans isomerization of proline imidic peptide bonds in oligopeptides thereby assisting the folding of proteins. May also function as a chaperone, playing a role in intracellular transport of proteins. May also have a protein ubiquitin ligase activity acting as an E3 ubiquitin protein ligase or as a ubiquitin-ubiquitin ligase promoting elongation of ubiquitin chains on proteins.</text>
</comment>
<evidence type="ECO:0000256" key="5">
    <source>
        <dbReference type="ARBA" id="ARBA00007930"/>
    </source>
</evidence>
<dbReference type="Pfam" id="PF04641">
    <property type="entry name" value="Rtf2"/>
    <property type="match status" value="1"/>
</dbReference>
<name>K3WVR7_GLOUD</name>
<feature type="domain" description="U-box" evidence="13">
    <location>
        <begin position="34"/>
        <end position="107"/>
    </location>
</feature>
<dbReference type="SUPFAM" id="SSF57850">
    <property type="entry name" value="RING/U-box"/>
    <property type="match status" value="1"/>
</dbReference>
<dbReference type="FunFam" id="2.40.100.10:FF:000014">
    <property type="entry name" value="Peptidyl-prolyl cis-trans isomerase cyp65"/>
    <property type="match status" value="1"/>
</dbReference>
<evidence type="ECO:0000256" key="2">
    <source>
        <dbReference type="ARBA" id="ARBA00000971"/>
    </source>
</evidence>
<dbReference type="PROSITE" id="PS00170">
    <property type="entry name" value="CSA_PPIASE_1"/>
    <property type="match status" value="1"/>
</dbReference>
<dbReference type="VEuPathDB" id="FungiDB:PYU1_G009047"/>
<dbReference type="GO" id="GO:0061630">
    <property type="term" value="F:ubiquitin protein ligase activity"/>
    <property type="evidence" value="ECO:0007669"/>
    <property type="project" value="UniProtKB-EC"/>
</dbReference>
<keyword evidence="8" id="KW-0697">Rotamase</keyword>
<dbReference type="InterPro" id="IPR013083">
    <property type="entry name" value="Znf_RING/FYVE/PHD"/>
</dbReference>
<dbReference type="CDD" id="cd16663">
    <property type="entry name" value="RING-Ubox_PPIL2"/>
    <property type="match status" value="1"/>
</dbReference>
<dbReference type="InterPro" id="IPR044666">
    <property type="entry name" value="Cyclophilin_A-like"/>
</dbReference>
<dbReference type="SUPFAM" id="SSF50891">
    <property type="entry name" value="Cyclophilin-like"/>
    <property type="match status" value="1"/>
</dbReference>
<comment type="subcellular location">
    <subcellularLocation>
        <location evidence="4">Nucleus</location>
    </subcellularLocation>
</comment>
<dbReference type="Proteomes" id="UP000019132">
    <property type="component" value="Unassembled WGS sequence"/>
</dbReference>
<dbReference type="InterPro" id="IPR003613">
    <property type="entry name" value="Ubox_domain"/>
</dbReference>
<dbReference type="HOGENOM" id="CLU_012062_7_0_1"/>
<dbReference type="STRING" id="431595.K3WVR7"/>
<dbReference type="Gene3D" id="3.30.40.10">
    <property type="entry name" value="Zinc/RING finger domain, C3HC4 (zinc finger)"/>
    <property type="match status" value="1"/>
</dbReference>
<evidence type="ECO:0000256" key="11">
    <source>
        <dbReference type="SAM" id="MobiDB-lite"/>
    </source>
</evidence>
<dbReference type="GO" id="GO:0003755">
    <property type="term" value="F:peptidyl-prolyl cis-trans isomerase activity"/>
    <property type="evidence" value="ECO:0007669"/>
    <property type="project" value="UniProtKB-KW"/>
</dbReference>
<keyword evidence="7" id="KW-0833">Ubl conjugation pathway</keyword>
<evidence type="ECO:0000313" key="14">
    <source>
        <dbReference type="EnsemblProtists" id="PYU1_T009065"/>
    </source>
</evidence>
<dbReference type="InterPro" id="IPR026951">
    <property type="entry name" value="PPIL2_U-box_dom"/>
</dbReference>
<dbReference type="GO" id="GO:0000209">
    <property type="term" value="P:protein polyubiquitination"/>
    <property type="evidence" value="ECO:0007669"/>
    <property type="project" value="TreeGrafter"/>
</dbReference>
<dbReference type="InterPro" id="IPR002130">
    <property type="entry name" value="Cyclophilin-type_PPIase_dom"/>
</dbReference>
<dbReference type="PRINTS" id="PR00153">
    <property type="entry name" value="CSAPPISMRASE"/>
</dbReference>
<dbReference type="PANTHER" id="PTHR45625:SF1">
    <property type="entry name" value="RING-TYPE E3 UBIQUITIN-PROTEIN LIGASE PPIL2"/>
    <property type="match status" value="1"/>
</dbReference>
<dbReference type="EnsemblProtists" id="PYU1_T009065">
    <property type="protein sequence ID" value="PYU1_T009065"/>
    <property type="gene ID" value="PYU1_G009047"/>
</dbReference>
<evidence type="ECO:0000256" key="7">
    <source>
        <dbReference type="ARBA" id="ARBA00022786"/>
    </source>
</evidence>
<keyword evidence="10" id="KW-0539">Nucleus</keyword>
<dbReference type="eggNOG" id="KOG0883">
    <property type="taxonomic scope" value="Eukaryota"/>
</dbReference>
<proteinExistence type="inferred from homology"/>
<reference evidence="14" key="3">
    <citation type="submission" date="2015-02" db="UniProtKB">
        <authorList>
            <consortium name="EnsemblProtists"/>
        </authorList>
    </citation>
    <scope>IDENTIFICATION</scope>
    <source>
        <strain evidence="14">DAOM BR144</strain>
    </source>
</reference>
<dbReference type="Gene3D" id="2.40.100.10">
    <property type="entry name" value="Cyclophilin-like"/>
    <property type="match status" value="1"/>
</dbReference>
<evidence type="ECO:0000256" key="1">
    <source>
        <dbReference type="ARBA" id="ARBA00000900"/>
    </source>
</evidence>
<evidence type="ECO:0000256" key="8">
    <source>
        <dbReference type="ARBA" id="ARBA00023110"/>
    </source>
</evidence>
<reference evidence="15" key="1">
    <citation type="journal article" date="2010" name="Genome Biol.">
        <title>Genome sequence of the necrotrophic plant pathogen Pythium ultimum reveals original pathogenicity mechanisms and effector repertoire.</title>
        <authorList>
            <person name="Levesque C.A."/>
            <person name="Brouwer H."/>
            <person name="Cano L."/>
            <person name="Hamilton J.P."/>
            <person name="Holt C."/>
            <person name="Huitema E."/>
            <person name="Raffaele S."/>
            <person name="Robideau G.P."/>
            <person name="Thines M."/>
            <person name="Win J."/>
            <person name="Zerillo M.M."/>
            <person name="Beakes G.W."/>
            <person name="Boore J.L."/>
            <person name="Busam D."/>
            <person name="Dumas B."/>
            <person name="Ferriera S."/>
            <person name="Fuerstenberg S.I."/>
            <person name="Gachon C.M."/>
            <person name="Gaulin E."/>
            <person name="Govers F."/>
            <person name="Grenville-Briggs L."/>
            <person name="Horner N."/>
            <person name="Hostetler J."/>
            <person name="Jiang R.H."/>
            <person name="Johnson J."/>
            <person name="Krajaejun T."/>
            <person name="Lin H."/>
            <person name="Meijer H.J."/>
            <person name="Moore B."/>
            <person name="Morris P."/>
            <person name="Phuntmart V."/>
            <person name="Puiu D."/>
            <person name="Shetty J."/>
            <person name="Stajich J.E."/>
            <person name="Tripathy S."/>
            <person name="Wawra S."/>
            <person name="van West P."/>
            <person name="Whitty B.R."/>
            <person name="Coutinho P.M."/>
            <person name="Henrissat B."/>
            <person name="Martin F."/>
            <person name="Thomas P.D."/>
            <person name="Tyler B.M."/>
            <person name="De Vries R.P."/>
            <person name="Kamoun S."/>
            <person name="Yandell M."/>
            <person name="Tisserat N."/>
            <person name="Buell C.R."/>
        </authorList>
    </citation>
    <scope>NUCLEOTIDE SEQUENCE</scope>
    <source>
        <strain evidence="15">DAOM:BR144</strain>
    </source>
</reference>
<comment type="similarity">
    <text evidence="5">Belongs to the cyclophilin-type PPIase family. PPIL2 subfamily.</text>
</comment>
<evidence type="ECO:0000259" key="12">
    <source>
        <dbReference type="PROSITE" id="PS50072"/>
    </source>
</evidence>
<evidence type="ECO:0000259" key="13">
    <source>
        <dbReference type="PROSITE" id="PS51698"/>
    </source>
</evidence>
<keyword evidence="15" id="KW-1185">Reference proteome</keyword>
<organism evidence="14 15">
    <name type="scientific">Globisporangium ultimum (strain ATCC 200006 / CBS 805.95 / DAOM BR144)</name>
    <name type="common">Pythium ultimum</name>
    <dbReference type="NCBI Taxonomy" id="431595"/>
    <lineage>
        <taxon>Eukaryota</taxon>
        <taxon>Sar</taxon>
        <taxon>Stramenopiles</taxon>
        <taxon>Oomycota</taxon>
        <taxon>Peronosporomycetes</taxon>
        <taxon>Pythiales</taxon>
        <taxon>Pythiaceae</taxon>
        <taxon>Globisporangium</taxon>
    </lineage>
</organism>
<evidence type="ECO:0000256" key="9">
    <source>
        <dbReference type="ARBA" id="ARBA00023235"/>
    </source>
</evidence>